<reference evidence="15" key="2">
    <citation type="submission" date="2014-02" db="EMBL/GenBank/DDBJ databases">
        <title>Draft Genome Sequence of extremely halophilic bacteria Halorhodospira halochloris.</title>
        <authorList>
            <person name="Singh K.S."/>
        </authorList>
    </citation>
    <scope>NUCLEOTIDE SEQUENCE [LARGE SCALE GENOMIC DNA]</scope>
    <source>
        <strain evidence="15">A</strain>
    </source>
</reference>
<keyword evidence="6 11" id="KW-0472">Membrane</keyword>
<dbReference type="GO" id="GO:0003774">
    <property type="term" value="F:cytoskeletal motor activity"/>
    <property type="evidence" value="ECO:0007669"/>
    <property type="project" value="InterPro"/>
</dbReference>
<protein>
    <recommendedName>
        <fullName evidence="11">Flagellar L-ring protein</fullName>
    </recommendedName>
    <alternativeName>
        <fullName evidence="11">Basal body L-ring protein</fullName>
    </alternativeName>
</protein>
<dbReference type="PRINTS" id="PR01008">
    <property type="entry name" value="FLGLRINGFLGH"/>
</dbReference>
<comment type="function">
    <text evidence="1 11">Assembles around the rod to form the L-ring and probably protects the motor/basal body from shearing forces during rotation.</text>
</comment>
<gene>
    <name evidence="11 14" type="primary">flgH</name>
    <name evidence="14" type="ORF">M911_10955</name>
</gene>
<dbReference type="AlphaFoldDB" id="W8KKB0"/>
<feature type="region of interest" description="Disordered" evidence="12">
    <location>
        <begin position="100"/>
        <end position="127"/>
    </location>
</feature>
<keyword evidence="13" id="KW-0812">Transmembrane</keyword>
<dbReference type="NCBIfam" id="NF001304">
    <property type="entry name" value="PRK00249.1-4"/>
    <property type="match status" value="1"/>
</dbReference>
<keyword evidence="8 11" id="KW-0975">Bacterial flagellum</keyword>
<dbReference type="GO" id="GO:0009427">
    <property type="term" value="C:bacterial-type flagellum basal body, distal rod, L ring"/>
    <property type="evidence" value="ECO:0007669"/>
    <property type="project" value="InterPro"/>
</dbReference>
<comment type="similarity">
    <text evidence="3 11">Belongs to the FlgH family.</text>
</comment>
<organism evidence="14 15">
    <name type="scientific">Ectothiorhodospira haloalkaliphila</name>
    <dbReference type="NCBI Taxonomy" id="421628"/>
    <lineage>
        <taxon>Bacteria</taxon>
        <taxon>Pseudomonadati</taxon>
        <taxon>Pseudomonadota</taxon>
        <taxon>Gammaproteobacteria</taxon>
        <taxon>Chromatiales</taxon>
        <taxon>Ectothiorhodospiraceae</taxon>
        <taxon>Ectothiorhodospira</taxon>
    </lineage>
</organism>
<dbReference type="InterPro" id="IPR000527">
    <property type="entry name" value="Flag_Lring"/>
</dbReference>
<dbReference type="PATRIC" id="fig|1354791.3.peg.2641"/>
<evidence type="ECO:0000256" key="5">
    <source>
        <dbReference type="ARBA" id="ARBA00022729"/>
    </source>
</evidence>
<sequence length="244" mass="26117">MNSQVSTKEYGIRGGPGLQRLGLVMVLLSLLMSGCATMTPVERGDDAQFTAITPPQPLPPEQNNGAIFQPASNQGLFADYKARQVGDVLTVVLAERTQARKSASTSTSKDSNVNMNNPTVLGRPVTRGGVPILDASVSGSRSFEGEGDSAQSNQLDGSITVMVSEVLPNGNLVVQGEKWLQINQGQEYIRLRGIVRPVDIRADNTVNSNQIADAQVAYGGRGTLADSNNPGWLTRFFNSPVWPF</sequence>
<keyword evidence="14" id="KW-0966">Cell projection</keyword>
<dbReference type="PANTHER" id="PTHR34933">
    <property type="entry name" value="FLAGELLAR L-RING PROTEIN"/>
    <property type="match status" value="1"/>
</dbReference>
<evidence type="ECO:0000256" key="4">
    <source>
        <dbReference type="ARBA" id="ARBA00011439"/>
    </source>
</evidence>
<keyword evidence="10" id="KW-0449">Lipoprotein</keyword>
<evidence type="ECO:0000256" key="8">
    <source>
        <dbReference type="ARBA" id="ARBA00023143"/>
    </source>
</evidence>
<evidence type="ECO:0000256" key="3">
    <source>
        <dbReference type="ARBA" id="ARBA00006929"/>
    </source>
</evidence>
<evidence type="ECO:0000256" key="9">
    <source>
        <dbReference type="ARBA" id="ARBA00023237"/>
    </source>
</evidence>
<accession>W8KKB0</accession>
<evidence type="ECO:0000256" key="2">
    <source>
        <dbReference type="ARBA" id="ARBA00004635"/>
    </source>
</evidence>
<dbReference type="HAMAP" id="MF_00415">
    <property type="entry name" value="FlgH"/>
    <property type="match status" value="1"/>
</dbReference>
<evidence type="ECO:0000256" key="7">
    <source>
        <dbReference type="ARBA" id="ARBA00023139"/>
    </source>
</evidence>
<evidence type="ECO:0000256" key="12">
    <source>
        <dbReference type="SAM" id="MobiDB-lite"/>
    </source>
</evidence>
<reference evidence="14 15" key="1">
    <citation type="journal article" date="2014" name="J Genomics">
        <title>Draft Genome Sequence of the Extremely Halophilic Phototrophic Purple Sulfur Bacterium Halorhodospira halochloris.</title>
        <authorList>
            <person name="Singh K.S."/>
            <person name="Kirksey J."/>
            <person name="Hoff W.D."/>
            <person name="Deole R."/>
        </authorList>
    </citation>
    <scope>NUCLEOTIDE SEQUENCE [LARGE SCALE GENOMIC DNA]</scope>
    <source>
        <strain evidence="14 15">A</strain>
    </source>
</reference>
<dbReference type="PANTHER" id="PTHR34933:SF1">
    <property type="entry name" value="FLAGELLAR L-RING PROTEIN"/>
    <property type="match status" value="1"/>
</dbReference>
<dbReference type="HOGENOM" id="CLU_069313_0_2_6"/>
<dbReference type="Proteomes" id="UP000019442">
    <property type="component" value="Chromosome"/>
</dbReference>
<evidence type="ECO:0000313" key="14">
    <source>
        <dbReference type="EMBL" id="AHK79588.1"/>
    </source>
</evidence>
<dbReference type="KEGG" id="hhc:M911_10955"/>
<keyword evidence="13" id="KW-1133">Transmembrane helix</keyword>
<dbReference type="EMBL" id="CP007268">
    <property type="protein sequence ID" value="AHK79588.1"/>
    <property type="molecule type" value="Genomic_DNA"/>
</dbReference>
<keyword evidence="7" id="KW-0564">Palmitate</keyword>
<keyword evidence="14" id="KW-0969">Cilium</keyword>
<evidence type="ECO:0000313" key="15">
    <source>
        <dbReference type="Proteomes" id="UP000019442"/>
    </source>
</evidence>
<evidence type="ECO:0000256" key="13">
    <source>
        <dbReference type="SAM" id="Phobius"/>
    </source>
</evidence>
<proteinExistence type="inferred from homology"/>
<feature type="compositionally biased region" description="Polar residues" evidence="12">
    <location>
        <begin position="100"/>
        <end position="119"/>
    </location>
</feature>
<dbReference type="GO" id="GO:0071973">
    <property type="term" value="P:bacterial-type flagellum-dependent cell motility"/>
    <property type="evidence" value="ECO:0007669"/>
    <property type="project" value="InterPro"/>
</dbReference>
<feature type="transmembrane region" description="Helical" evidence="13">
    <location>
        <begin position="21"/>
        <end position="41"/>
    </location>
</feature>
<dbReference type="GO" id="GO:0009279">
    <property type="term" value="C:cell outer membrane"/>
    <property type="evidence" value="ECO:0007669"/>
    <property type="project" value="UniProtKB-SubCell"/>
</dbReference>
<name>W8KKB0_9GAMM</name>
<evidence type="ECO:0000256" key="6">
    <source>
        <dbReference type="ARBA" id="ARBA00023136"/>
    </source>
</evidence>
<comment type="subunit">
    <text evidence="4 11">The basal body constitutes a major portion of the flagellar organelle and consists of four rings (L,P,S, and M) mounted on a central rod.</text>
</comment>
<comment type="subcellular location">
    <subcellularLocation>
        <location evidence="11">Cell outer membrane</location>
    </subcellularLocation>
    <subcellularLocation>
        <location evidence="11">Bacterial flagellum basal body</location>
    </subcellularLocation>
    <subcellularLocation>
        <location evidence="2">Membrane</location>
        <topology evidence="2">Lipid-anchor</topology>
    </subcellularLocation>
</comment>
<keyword evidence="15" id="KW-1185">Reference proteome</keyword>
<keyword evidence="9 11" id="KW-0998">Cell outer membrane</keyword>
<keyword evidence="14" id="KW-0282">Flagellum</keyword>
<evidence type="ECO:0000256" key="10">
    <source>
        <dbReference type="ARBA" id="ARBA00023288"/>
    </source>
</evidence>
<dbReference type="Pfam" id="PF02107">
    <property type="entry name" value="FlgH"/>
    <property type="match status" value="1"/>
</dbReference>
<keyword evidence="5" id="KW-0732">Signal</keyword>
<evidence type="ECO:0000256" key="11">
    <source>
        <dbReference type="HAMAP-Rule" id="MF_00415"/>
    </source>
</evidence>
<evidence type="ECO:0000256" key="1">
    <source>
        <dbReference type="ARBA" id="ARBA00002591"/>
    </source>
</evidence>